<proteinExistence type="predicted"/>
<accession>A0ACB9RU82</accession>
<comment type="caution">
    <text evidence="1">The sequence shown here is derived from an EMBL/GenBank/DDBJ whole genome shotgun (WGS) entry which is preliminary data.</text>
</comment>
<evidence type="ECO:0000313" key="1">
    <source>
        <dbReference type="EMBL" id="KAI4382250.1"/>
    </source>
</evidence>
<name>A0ACB9RU82_9MYRT</name>
<gene>
    <name evidence="1" type="ORF">MLD38_008238</name>
</gene>
<dbReference type="EMBL" id="CM042882">
    <property type="protein sequence ID" value="KAI4382250.1"/>
    <property type="molecule type" value="Genomic_DNA"/>
</dbReference>
<sequence length="323" mass="35416">MARPSAVCLVLLAVLAVGEAAGWGHEYAHCKNKHCRIVKKDCPQTCPHSCKVDCETCKSVCHCDKPGGVCQDPRFVGGDGVTFYFHGRRNRDFCLMTDPNLHINGHFIGKRGDNMTRDFTWVQSIGVLFDDRQLYVGAMKTGVWEDANDRVLLAVDGEPIYLPQFAGAAWRSDSSPQITITRTRVTNAVDVEVEGRLKITAVVVPITQRESMIHNYGITEEDCFAHLDMGFKFYSLTDSVSGVLGQTYARNYVSRAKIGARMPVLGGEREFAASGLFATDCVASRFVGRMGREGEESKSSGMEYANMECASGGVDGTGVVCKR</sequence>
<evidence type="ECO:0000313" key="2">
    <source>
        <dbReference type="Proteomes" id="UP001057402"/>
    </source>
</evidence>
<keyword evidence="2" id="KW-1185">Reference proteome</keyword>
<protein>
    <submittedName>
        <fullName evidence="1">Uncharacterized protein</fullName>
    </submittedName>
</protein>
<organism evidence="1 2">
    <name type="scientific">Melastoma candidum</name>
    <dbReference type="NCBI Taxonomy" id="119954"/>
    <lineage>
        <taxon>Eukaryota</taxon>
        <taxon>Viridiplantae</taxon>
        <taxon>Streptophyta</taxon>
        <taxon>Embryophyta</taxon>
        <taxon>Tracheophyta</taxon>
        <taxon>Spermatophyta</taxon>
        <taxon>Magnoliopsida</taxon>
        <taxon>eudicotyledons</taxon>
        <taxon>Gunneridae</taxon>
        <taxon>Pentapetalae</taxon>
        <taxon>rosids</taxon>
        <taxon>malvids</taxon>
        <taxon>Myrtales</taxon>
        <taxon>Melastomataceae</taxon>
        <taxon>Melastomatoideae</taxon>
        <taxon>Melastomateae</taxon>
        <taxon>Melastoma</taxon>
    </lineage>
</organism>
<dbReference type="Proteomes" id="UP001057402">
    <property type="component" value="Chromosome 3"/>
</dbReference>
<reference evidence="2" key="1">
    <citation type="journal article" date="2023" name="Front. Plant Sci.">
        <title>Chromosomal-level genome assembly of Melastoma candidum provides insights into trichome evolution.</title>
        <authorList>
            <person name="Zhong Y."/>
            <person name="Wu W."/>
            <person name="Sun C."/>
            <person name="Zou P."/>
            <person name="Liu Y."/>
            <person name="Dai S."/>
            <person name="Zhou R."/>
        </authorList>
    </citation>
    <scope>NUCLEOTIDE SEQUENCE [LARGE SCALE GENOMIC DNA]</scope>
</reference>